<dbReference type="AlphaFoldDB" id="A0A3L6SI13"/>
<feature type="region of interest" description="Disordered" evidence="1">
    <location>
        <begin position="235"/>
        <end position="272"/>
    </location>
</feature>
<gene>
    <name evidence="2" type="ORF">C2845_PM07G09360</name>
</gene>
<name>A0A3L6SI13_PANMI</name>
<feature type="compositionally biased region" description="Polar residues" evidence="1">
    <location>
        <begin position="263"/>
        <end position="272"/>
    </location>
</feature>
<evidence type="ECO:0000313" key="2">
    <source>
        <dbReference type="EMBL" id="RLN22248.1"/>
    </source>
</evidence>
<protein>
    <submittedName>
        <fullName evidence="2">Transcription factor bHLH13-like</fullName>
    </submittedName>
</protein>
<evidence type="ECO:0000313" key="3">
    <source>
        <dbReference type="Proteomes" id="UP000275267"/>
    </source>
</evidence>
<dbReference type="Proteomes" id="UP000275267">
    <property type="component" value="Unassembled WGS sequence"/>
</dbReference>
<dbReference type="EMBL" id="PQIB02000004">
    <property type="protein sequence ID" value="RLN22248.1"/>
    <property type="molecule type" value="Genomic_DNA"/>
</dbReference>
<sequence length="272" mass="29742">MPLPFSITESEVHLSSSSSSLFFSPPQLRLSLPNGLYQPRAPLGPSTAAARRWDAAHHLATMLPHQDRPTASAPAELQACLQELVERGDVWAYRLCTVLSWGNGARGAGAGSPGHTLASGRHAWAAMDPHRASAESAPTRPRTAVVPISAAPTTVRTRNTRCRPSRMFSRSITSRWYKIRRRPKSDQLQPYLLNPSHPWHYNLPSSLPNAFHLQFSGSLTGNFRSCGPIAIQAELHLPPDTSGPRPRHPTPQTEPRCAPNSHGFANSRCSPP</sequence>
<evidence type="ECO:0000256" key="1">
    <source>
        <dbReference type="SAM" id="MobiDB-lite"/>
    </source>
</evidence>
<keyword evidence="3" id="KW-1185">Reference proteome</keyword>
<accession>A0A3L6SI13</accession>
<reference evidence="3" key="1">
    <citation type="journal article" date="2019" name="Nat. Commun.">
        <title>The genome of broomcorn millet.</title>
        <authorList>
            <person name="Zou C."/>
            <person name="Miki D."/>
            <person name="Li D."/>
            <person name="Tang Q."/>
            <person name="Xiao L."/>
            <person name="Rajput S."/>
            <person name="Deng P."/>
            <person name="Jia W."/>
            <person name="Huang R."/>
            <person name="Zhang M."/>
            <person name="Sun Y."/>
            <person name="Hu J."/>
            <person name="Fu X."/>
            <person name="Schnable P.S."/>
            <person name="Li F."/>
            <person name="Zhang H."/>
            <person name="Feng B."/>
            <person name="Zhu X."/>
            <person name="Liu R."/>
            <person name="Schnable J.C."/>
            <person name="Zhu J.-K."/>
            <person name="Zhang H."/>
        </authorList>
    </citation>
    <scope>NUCLEOTIDE SEQUENCE [LARGE SCALE GENOMIC DNA]</scope>
</reference>
<comment type="caution">
    <text evidence="2">The sequence shown here is derived from an EMBL/GenBank/DDBJ whole genome shotgun (WGS) entry which is preliminary data.</text>
</comment>
<organism evidence="2 3">
    <name type="scientific">Panicum miliaceum</name>
    <name type="common">Proso millet</name>
    <name type="synonym">Broomcorn millet</name>
    <dbReference type="NCBI Taxonomy" id="4540"/>
    <lineage>
        <taxon>Eukaryota</taxon>
        <taxon>Viridiplantae</taxon>
        <taxon>Streptophyta</taxon>
        <taxon>Embryophyta</taxon>
        <taxon>Tracheophyta</taxon>
        <taxon>Spermatophyta</taxon>
        <taxon>Magnoliopsida</taxon>
        <taxon>Liliopsida</taxon>
        <taxon>Poales</taxon>
        <taxon>Poaceae</taxon>
        <taxon>PACMAD clade</taxon>
        <taxon>Panicoideae</taxon>
        <taxon>Panicodae</taxon>
        <taxon>Paniceae</taxon>
        <taxon>Panicinae</taxon>
        <taxon>Panicum</taxon>
        <taxon>Panicum sect. Panicum</taxon>
    </lineage>
</organism>
<proteinExistence type="predicted"/>